<accession>D1P1Q9</accession>
<evidence type="ECO:0000313" key="2">
    <source>
        <dbReference type="EMBL" id="EFB72530.1"/>
    </source>
</evidence>
<name>D1P1Q9_9GAMM</name>
<sequence length="47" mass="5462">MELLGKAKIKKKAKTEAKSKDRSENGSKKSTSEEVQRYWTNRMKMSN</sequence>
<organism evidence="2 3">
    <name type="scientific">Providencia rustigianii DSM 4541</name>
    <dbReference type="NCBI Taxonomy" id="500637"/>
    <lineage>
        <taxon>Bacteria</taxon>
        <taxon>Pseudomonadati</taxon>
        <taxon>Pseudomonadota</taxon>
        <taxon>Gammaproteobacteria</taxon>
        <taxon>Enterobacterales</taxon>
        <taxon>Morganellaceae</taxon>
        <taxon>Providencia</taxon>
    </lineage>
</organism>
<evidence type="ECO:0000256" key="1">
    <source>
        <dbReference type="SAM" id="MobiDB-lite"/>
    </source>
</evidence>
<dbReference type="HOGENOM" id="CLU_3172054_0_0_6"/>
<proteinExistence type="predicted"/>
<comment type="caution">
    <text evidence="2">The sequence shown here is derived from an EMBL/GenBank/DDBJ whole genome shotgun (WGS) entry which is preliminary data.</text>
</comment>
<dbReference type="EMBL" id="ABXV02000022">
    <property type="protein sequence ID" value="EFB72530.1"/>
    <property type="molecule type" value="Genomic_DNA"/>
</dbReference>
<dbReference type="AlphaFoldDB" id="D1P1Q9"/>
<keyword evidence="3" id="KW-1185">Reference proteome</keyword>
<protein>
    <submittedName>
        <fullName evidence="2">Uncharacterized protein</fullName>
    </submittedName>
</protein>
<reference evidence="2" key="1">
    <citation type="submission" date="2009-12" db="EMBL/GenBank/DDBJ databases">
        <authorList>
            <person name="Weinstock G."/>
            <person name="Sodergren E."/>
            <person name="Clifton S."/>
            <person name="Fulton L."/>
            <person name="Fulton B."/>
            <person name="Courtney L."/>
            <person name="Fronick C."/>
            <person name="Harrison M."/>
            <person name="Strong C."/>
            <person name="Farmer C."/>
            <person name="Delahaunty K."/>
            <person name="Markovic C."/>
            <person name="Hall O."/>
            <person name="Minx P."/>
            <person name="Tomlinson C."/>
            <person name="Mitreva M."/>
            <person name="Nelson J."/>
            <person name="Hou S."/>
            <person name="Wollam A."/>
            <person name="Pepin K.H."/>
            <person name="Johnson M."/>
            <person name="Bhonagiri V."/>
            <person name="Nash W.E."/>
            <person name="Warren W."/>
            <person name="Chinwalla A."/>
            <person name="Mardis E.R."/>
            <person name="Wilson R.K."/>
        </authorList>
    </citation>
    <scope>NUCLEOTIDE SEQUENCE [LARGE SCALE GENOMIC DNA]</scope>
    <source>
        <strain evidence="2">DSM 4541</strain>
    </source>
</reference>
<gene>
    <name evidence="2" type="ORF">PROVRUST_06131</name>
</gene>
<evidence type="ECO:0000313" key="3">
    <source>
        <dbReference type="Proteomes" id="UP000005512"/>
    </source>
</evidence>
<dbReference type="Proteomes" id="UP000005512">
    <property type="component" value="Unassembled WGS sequence"/>
</dbReference>
<feature type="region of interest" description="Disordered" evidence="1">
    <location>
        <begin position="1"/>
        <end position="47"/>
    </location>
</feature>
<feature type="compositionally biased region" description="Basic and acidic residues" evidence="1">
    <location>
        <begin position="14"/>
        <end position="36"/>
    </location>
</feature>